<protein>
    <submittedName>
        <fullName evidence="1">Uncharacterized protein</fullName>
    </submittedName>
</protein>
<evidence type="ECO:0000313" key="1">
    <source>
        <dbReference type="EMBL" id="CAB4161718.1"/>
    </source>
</evidence>
<dbReference type="EMBL" id="LR796719">
    <property type="protein sequence ID" value="CAB4161718.1"/>
    <property type="molecule type" value="Genomic_DNA"/>
</dbReference>
<accession>A0A6J5NXE8</accession>
<proteinExistence type="predicted"/>
<reference evidence="1" key="1">
    <citation type="submission" date="2020-04" db="EMBL/GenBank/DDBJ databases">
        <authorList>
            <person name="Chiriac C."/>
            <person name="Salcher M."/>
            <person name="Ghai R."/>
            <person name="Kavagutti S V."/>
        </authorList>
    </citation>
    <scope>NUCLEOTIDE SEQUENCE</scope>
</reference>
<name>A0A6J5NXE8_9CAUD</name>
<sequence>MSDLTNANTPNSTVTLLASAARTATASGAAVAGFAAASNLVMQLEVTAASGTLPTLDLIVQDTVDGTNYNTVQTFTQATGTTREIKRLQTPFTDTLRVTFVIAGTDPSFTFSVKVFADA</sequence>
<organism evidence="1">
    <name type="scientific">uncultured Caudovirales phage</name>
    <dbReference type="NCBI Taxonomy" id="2100421"/>
    <lineage>
        <taxon>Viruses</taxon>
        <taxon>Duplodnaviria</taxon>
        <taxon>Heunggongvirae</taxon>
        <taxon>Uroviricota</taxon>
        <taxon>Caudoviricetes</taxon>
        <taxon>Peduoviridae</taxon>
        <taxon>Maltschvirus</taxon>
        <taxon>Maltschvirus maltsch</taxon>
    </lineage>
</organism>
<gene>
    <name evidence="1" type="ORF">UFOVP788_21</name>
</gene>